<dbReference type="EMBL" id="JAHGAV010000107">
    <property type="protein sequence ID" value="KAG6931963.1"/>
    <property type="molecule type" value="Genomic_DNA"/>
</dbReference>
<keyword evidence="2" id="KW-0106">Calcium</keyword>
<comment type="caution">
    <text evidence="3">The sequence shown here is derived from an EMBL/GenBank/DDBJ whole genome shotgun (WGS) entry which is preliminary data.</text>
</comment>
<dbReference type="PANTHER" id="PTHR23248">
    <property type="entry name" value="PHOSPHOLIPID SCRAMBLASE-RELATED"/>
    <property type="match status" value="1"/>
</dbReference>
<reference evidence="3 4" key="1">
    <citation type="journal article" date="2020" name="G3 (Bethesda)">
        <title>Draft Genome of the Common Snapping Turtle, Chelydra serpentina, a Model for Phenotypic Plasticity in Reptiles.</title>
        <authorList>
            <person name="Das D."/>
            <person name="Singh S.K."/>
            <person name="Bierstedt J."/>
            <person name="Erickson A."/>
            <person name="Galli G.L.J."/>
            <person name="Crossley D.A. 2nd"/>
            <person name="Rhen T."/>
        </authorList>
    </citation>
    <scope>NUCLEOTIDE SEQUENCE [LARGE SCALE GENOMIC DNA]</scope>
    <source>
        <strain evidence="3">KW</strain>
    </source>
</reference>
<dbReference type="OrthoDB" id="191150at2759"/>
<organism evidence="3 4">
    <name type="scientific">Chelydra serpentina</name>
    <name type="common">Snapping turtle</name>
    <name type="synonym">Testudo serpentina</name>
    <dbReference type="NCBI Taxonomy" id="8475"/>
    <lineage>
        <taxon>Eukaryota</taxon>
        <taxon>Metazoa</taxon>
        <taxon>Chordata</taxon>
        <taxon>Craniata</taxon>
        <taxon>Vertebrata</taxon>
        <taxon>Euteleostomi</taxon>
        <taxon>Archelosauria</taxon>
        <taxon>Testudinata</taxon>
        <taxon>Testudines</taxon>
        <taxon>Cryptodira</taxon>
        <taxon>Durocryptodira</taxon>
        <taxon>Americhelydia</taxon>
        <taxon>Chelydroidea</taxon>
        <taxon>Chelydridae</taxon>
        <taxon>Chelydra</taxon>
    </lineage>
</organism>
<evidence type="ECO:0000313" key="3">
    <source>
        <dbReference type="EMBL" id="KAG6931963.1"/>
    </source>
</evidence>
<proteinExistence type="inferred from homology"/>
<name>A0A8T1STN8_CHESE</name>
<protein>
    <recommendedName>
        <fullName evidence="2">Phospholipid scramblase</fullName>
    </recommendedName>
</protein>
<dbReference type="Pfam" id="PF03803">
    <property type="entry name" value="Scramblase"/>
    <property type="match status" value="1"/>
</dbReference>
<evidence type="ECO:0000256" key="2">
    <source>
        <dbReference type="RuleBase" id="RU363116"/>
    </source>
</evidence>
<evidence type="ECO:0000256" key="1">
    <source>
        <dbReference type="ARBA" id="ARBA00005350"/>
    </source>
</evidence>
<dbReference type="AlphaFoldDB" id="A0A8T1STN8"/>
<dbReference type="InterPro" id="IPR005552">
    <property type="entry name" value="Scramblase"/>
</dbReference>
<dbReference type="PANTHER" id="PTHR23248:SF40">
    <property type="entry name" value="PHOSPHOLIPID SCRAMBLASE"/>
    <property type="match status" value="1"/>
</dbReference>
<comment type="cofactor">
    <cofactor evidence="2">
        <name>Ca(2+)</name>
        <dbReference type="ChEBI" id="CHEBI:29108"/>
    </cofactor>
</comment>
<accession>A0A8T1STN8</accession>
<keyword evidence="2" id="KW-0564">Palmitate</keyword>
<dbReference type="GO" id="GO:0017128">
    <property type="term" value="F:phospholipid scramblase activity"/>
    <property type="evidence" value="ECO:0007669"/>
    <property type="project" value="InterPro"/>
</dbReference>
<gene>
    <name evidence="3" type="ORF">G0U57_000596</name>
</gene>
<feature type="non-terminal residue" evidence="3">
    <location>
        <position position="1"/>
    </location>
</feature>
<dbReference type="Proteomes" id="UP000765507">
    <property type="component" value="Unassembled WGS sequence"/>
</dbReference>
<comment type="function">
    <text evidence="2">May mediate accelerated ATP-independent bidirectional transbilayer migration of phospholipids upon binding calcium ions that results in a loss of phospholipid asymmetry in the plasma membrane.</text>
</comment>
<evidence type="ECO:0000313" key="4">
    <source>
        <dbReference type="Proteomes" id="UP000765507"/>
    </source>
</evidence>
<sequence length="61" mass="6825">VTSRAGSPVAVIWKRWPGFNEDRNMDHEFFGVDISANLGAEDTALLLAAAFLLNFMFFEMS</sequence>
<keyword evidence="2" id="KW-0449">Lipoprotein</keyword>
<dbReference type="GO" id="GO:0005886">
    <property type="term" value="C:plasma membrane"/>
    <property type="evidence" value="ECO:0007669"/>
    <property type="project" value="TreeGrafter"/>
</dbReference>
<keyword evidence="4" id="KW-1185">Reference proteome</keyword>
<comment type="similarity">
    <text evidence="1 2">Belongs to the phospholipid scramblase family.</text>
</comment>